<evidence type="ECO:0000256" key="2">
    <source>
        <dbReference type="SAM" id="MobiDB-lite"/>
    </source>
</evidence>
<dbReference type="EMBL" id="QJNS01000348">
    <property type="protein sequence ID" value="RYO79063.1"/>
    <property type="molecule type" value="Genomic_DNA"/>
</dbReference>
<feature type="coiled-coil region" evidence="1">
    <location>
        <begin position="195"/>
        <end position="260"/>
    </location>
</feature>
<reference evidence="3 4" key="1">
    <citation type="submission" date="2018-06" db="EMBL/GenBank/DDBJ databases">
        <title>Complete Genomes of Monosporascus.</title>
        <authorList>
            <person name="Robinson A.J."/>
            <person name="Natvig D.O."/>
        </authorList>
    </citation>
    <scope>NUCLEOTIDE SEQUENCE [LARGE SCALE GENOMIC DNA]</scope>
    <source>
        <strain evidence="3 4">CBS 609.92</strain>
    </source>
</reference>
<evidence type="ECO:0000313" key="3">
    <source>
        <dbReference type="EMBL" id="RYO79063.1"/>
    </source>
</evidence>
<name>A0ABY0GXH9_9PEZI</name>
<proteinExistence type="predicted"/>
<dbReference type="SUPFAM" id="SSF57997">
    <property type="entry name" value="Tropomyosin"/>
    <property type="match status" value="1"/>
</dbReference>
<keyword evidence="1" id="KW-0175">Coiled coil</keyword>
<feature type="compositionally biased region" description="Basic and acidic residues" evidence="2">
    <location>
        <begin position="362"/>
        <end position="398"/>
    </location>
</feature>
<comment type="caution">
    <text evidence="3">The sequence shown here is derived from an EMBL/GenBank/DDBJ whole genome shotgun (WGS) entry which is preliminary data.</text>
</comment>
<organism evidence="3 4">
    <name type="scientific">Monosporascus cannonballus</name>
    <dbReference type="NCBI Taxonomy" id="155416"/>
    <lineage>
        <taxon>Eukaryota</taxon>
        <taxon>Fungi</taxon>
        <taxon>Dikarya</taxon>
        <taxon>Ascomycota</taxon>
        <taxon>Pezizomycotina</taxon>
        <taxon>Sordariomycetes</taxon>
        <taxon>Xylariomycetidae</taxon>
        <taxon>Xylariales</taxon>
        <taxon>Xylariales incertae sedis</taxon>
        <taxon>Monosporascus</taxon>
    </lineage>
</organism>
<evidence type="ECO:0000256" key="1">
    <source>
        <dbReference type="SAM" id="Coils"/>
    </source>
</evidence>
<evidence type="ECO:0000313" key="4">
    <source>
        <dbReference type="Proteomes" id="UP000294003"/>
    </source>
</evidence>
<dbReference type="Proteomes" id="UP000294003">
    <property type="component" value="Unassembled WGS sequence"/>
</dbReference>
<accession>A0ABY0GXH9</accession>
<protein>
    <submittedName>
        <fullName evidence="3">Uncharacterized protein</fullName>
    </submittedName>
</protein>
<feature type="region of interest" description="Disordered" evidence="2">
    <location>
        <begin position="362"/>
        <end position="415"/>
    </location>
</feature>
<sequence length="432" mass="50302">MRITWLYTSEAGVCYELLYRRSSRLGRPWWVPKNDQEQLEALQAIQKLVKGIDAHDFSQRHTEQIKELRRLANVVRDLNAQQPKQVEEIRKLTDVVKNDLDALEPNLEQLAQNHQEQLKFLGTVEKLVKSISTQDFAQRYAEQIEELRKLANVVKTDLDTHKPNQERLTQNHQEQLAALSAVEELVKGISARGFAQRHDEQVESLIEIKSRLEEISAQQPDKEGMMQKHEEQIRMLENLKDEFNTQLEKLESAMEKFVQEQQDKEYLKRKHRELLVALEKKQKVELTSQLADIRQLLDKIGNRQHSIQSAIPEQLPKLRDENAQSNTLNAESVELLSKLQEEKAGVQQQLQYVRNRLDQTTRDLEEAKSPAQDAKSENEEAQRKIRDMESLLEQRTKSLDNAQSRTTEADSTKESLEASLATWMREMICEIN</sequence>
<keyword evidence="4" id="KW-1185">Reference proteome</keyword>
<gene>
    <name evidence="3" type="ORF">DL762_008343</name>
</gene>